<dbReference type="Gene3D" id="3.40.50.1820">
    <property type="entry name" value="alpha/beta hydrolase"/>
    <property type="match status" value="1"/>
</dbReference>
<dbReference type="EMBL" id="PFWF01000017">
    <property type="protein sequence ID" value="PJA64859.1"/>
    <property type="molecule type" value="Genomic_DNA"/>
</dbReference>
<dbReference type="InterPro" id="IPR010662">
    <property type="entry name" value="RBBP9/YdeN"/>
</dbReference>
<reference evidence="2" key="1">
    <citation type="submission" date="2017-09" db="EMBL/GenBank/DDBJ databases">
        <title>Depth-based differentiation of microbial function through sediment-hosted aquifers and enrichment of novel symbionts in the deep terrestrial subsurface.</title>
        <authorList>
            <person name="Probst A.J."/>
            <person name="Ladd B."/>
            <person name="Jarett J.K."/>
            <person name="Geller-Mcgrath D.E."/>
            <person name="Sieber C.M.K."/>
            <person name="Emerson J.B."/>
            <person name="Anantharaman K."/>
            <person name="Thomas B.C."/>
            <person name="Malmstrom R."/>
            <person name="Stieglmeier M."/>
            <person name="Klingl A."/>
            <person name="Woyke T."/>
            <person name="Ryan C.M."/>
            <person name="Banfield J.F."/>
        </authorList>
    </citation>
    <scope>NUCLEOTIDE SEQUENCE [LARGE SCALE GENOMIC DNA]</scope>
</reference>
<dbReference type="GO" id="GO:0016787">
    <property type="term" value="F:hydrolase activity"/>
    <property type="evidence" value="ECO:0007669"/>
    <property type="project" value="InterPro"/>
</dbReference>
<dbReference type="AlphaFoldDB" id="A0A2M7YPG6"/>
<dbReference type="Proteomes" id="UP000230434">
    <property type="component" value="Unassembled WGS sequence"/>
</dbReference>
<dbReference type="SUPFAM" id="SSF53474">
    <property type="entry name" value="alpha/beta-Hydrolases"/>
    <property type="match status" value="1"/>
</dbReference>
<gene>
    <name evidence="1" type="ORF">CO159_00845</name>
</gene>
<evidence type="ECO:0000313" key="2">
    <source>
        <dbReference type="Proteomes" id="UP000230434"/>
    </source>
</evidence>
<sequence>KHHDYGGGGLRRRESDCVHPKLYAKEDSRHVHFMPKRVFIIHGWGGNPQEGWFPWLKKELQMRGFVVQVPSMPNPEEPKIETWVPFLSKLVGQADENTFLVGHSIGCQTIIRYLQTLPEGVKIGGAVFVAGWYNLRNLETDDEKRIAGPWVNEPRDDKKIRQAVNRAIAIFSDNDPFVIPENQKSWGKLIGAKIIVEHQKGHFSGDDGIKELPSALEAMLEIAGEKQ</sequence>
<evidence type="ECO:0000313" key="1">
    <source>
        <dbReference type="EMBL" id="PJA64859.1"/>
    </source>
</evidence>
<evidence type="ECO:0008006" key="3">
    <source>
        <dbReference type="Google" id="ProtNLM"/>
    </source>
</evidence>
<comment type="caution">
    <text evidence="1">The sequence shown here is derived from an EMBL/GenBank/DDBJ whole genome shotgun (WGS) entry which is preliminary data.</text>
</comment>
<accession>A0A2M7YPG6</accession>
<dbReference type="PANTHER" id="PTHR15394">
    <property type="entry name" value="SERINE HYDROLASE RBBP9"/>
    <property type="match status" value="1"/>
</dbReference>
<feature type="non-terminal residue" evidence="1">
    <location>
        <position position="1"/>
    </location>
</feature>
<protein>
    <recommendedName>
        <fullName evidence="3">Serine hydrolase family protein</fullName>
    </recommendedName>
</protein>
<dbReference type="InterPro" id="IPR029058">
    <property type="entry name" value="AB_hydrolase_fold"/>
</dbReference>
<proteinExistence type="predicted"/>
<dbReference type="PANTHER" id="PTHR15394:SF3">
    <property type="entry name" value="SERINE HYDROLASE RBBP9"/>
    <property type="match status" value="1"/>
</dbReference>
<dbReference type="Pfam" id="PF06821">
    <property type="entry name" value="Ser_hydrolase"/>
    <property type="match status" value="1"/>
</dbReference>
<organism evidence="1 2">
    <name type="scientific">Candidatus Portnoybacteria bacterium CG_4_9_14_3_um_filter_40_10</name>
    <dbReference type="NCBI Taxonomy" id="1974804"/>
    <lineage>
        <taxon>Bacteria</taxon>
        <taxon>Candidatus Portnoyibacteriota</taxon>
    </lineage>
</organism>
<name>A0A2M7YPG6_9BACT</name>